<keyword evidence="2" id="KW-1185">Reference proteome</keyword>
<gene>
    <name evidence="1" type="ORF">AW06_000216</name>
</gene>
<dbReference type="Proteomes" id="UP000021315">
    <property type="component" value="Unassembled WGS sequence"/>
</dbReference>
<dbReference type="RefSeq" id="WP_138678192.1">
    <property type="nucleotide sequence ID" value="NZ_JDST02000004.1"/>
</dbReference>
<dbReference type="STRING" id="1453999.AW06_000216"/>
<evidence type="ECO:0000313" key="1">
    <source>
        <dbReference type="EMBL" id="KFB78410.1"/>
    </source>
</evidence>
<accession>A0A080MD46</accession>
<name>A0A080MD46_9PROT</name>
<dbReference type="AlphaFoldDB" id="A0A080MD46"/>
<evidence type="ECO:0000313" key="2">
    <source>
        <dbReference type="Proteomes" id="UP000021315"/>
    </source>
</evidence>
<proteinExistence type="predicted"/>
<comment type="caution">
    <text evidence="1">The sequence shown here is derived from an EMBL/GenBank/DDBJ whole genome shotgun (WGS) entry which is preliminary data.</text>
</comment>
<sequence length="42" mass="4561">MIYLDTSFLTPLFREEPVSECIEGFLAAVPAGTLAIKPMDAC</sequence>
<protein>
    <submittedName>
        <fullName evidence="1">Uncharacterized protein</fullName>
    </submittedName>
</protein>
<reference evidence="1" key="1">
    <citation type="submission" date="2014-02" db="EMBL/GenBank/DDBJ databases">
        <title>Expanding our view of genomic diversity in Candidatus Accumulibacter clades.</title>
        <authorList>
            <person name="Skennerton C.T."/>
            <person name="Barr J.J."/>
            <person name="Slater F.R."/>
            <person name="Bond P.L."/>
            <person name="Tyson G.W."/>
        </authorList>
    </citation>
    <scope>NUCLEOTIDE SEQUENCE [LARGE SCALE GENOMIC DNA]</scope>
</reference>
<dbReference type="EMBL" id="JDST02000004">
    <property type="protein sequence ID" value="KFB78410.1"/>
    <property type="molecule type" value="Genomic_DNA"/>
</dbReference>
<organism evidence="1 2">
    <name type="scientific">Candidatus Accumulibacter cognatus</name>
    <dbReference type="NCBI Taxonomy" id="2954383"/>
    <lineage>
        <taxon>Bacteria</taxon>
        <taxon>Pseudomonadati</taxon>
        <taxon>Pseudomonadota</taxon>
        <taxon>Betaproteobacteria</taxon>
        <taxon>Candidatus Accumulibacter</taxon>
    </lineage>
</organism>